<keyword evidence="2" id="KW-0472">Membrane</keyword>
<keyword evidence="2" id="KW-0812">Transmembrane</keyword>
<dbReference type="EMBL" id="VLLB01000001">
    <property type="protein sequence ID" value="TWI69449.1"/>
    <property type="molecule type" value="Genomic_DNA"/>
</dbReference>
<evidence type="ECO:0000256" key="1">
    <source>
        <dbReference type="SAM" id="MobiDB-lite"/>
    </source>
</evidence>
<accession>A0A562RK80</accession>
<evidence type="ECO:0008006" key="5">
    <source>
        <dbReference type="Google" id="ProtNLM"/>
    </source>
</evidence>
<feature type="region of interest" description="Disordered" evidence="1">
    <location>
        <begin position="150"/>
        <end position="171"/>
    </location>
</feature>
<comment type="caution">
    <text evidence="3">The sequence shown here is derived from an EMBL/GenBank/DDBJ whole genome shotgun (WGS) entry which is preliminary data.</text>
</comment>
<dbReference type="InterPro" id="IPR045584">
    <property type="entry name" value="Pilin-like"/>
</dbReference>
<protein>
    <recommendedName>
        <fullName evidence="5">Type II secretion system protein</fullName>
    </recommendedName>
</protein>
<dbReference type="Proteomes" id="UP000318431">
    <property type="component" value="Unassembled WGS sequence"/>
</dbReference>
<reference evidence="3 4" key="1">
    <citation type="journal article" date="2015" name="Stand. Genomic Sci.">
        <title>Genomic Encyclopedia of Bacterial and Archaeal Type Strains, Phase III: the genomes of soil and plant-associated and newly described type strains.</title>
        <authorList>
            <person name="Whitman W.B."/>
            <person name="Woyke T."/>
            <person name="Klenk H.P."/>
            <person name="Zhou Y."/>
            <person name="Lilburn T.G."/>
            <person name="Beck B.J."/>
            <person name="De Vos P."/>
            <person name="Vandamme P."/>
            <person name="Eisen J.A."/>
            <person name="Garrity G."/>
            <person name="Hugenholtz P."/>
            <person name="Kyrpides N.C."/>
        </authorList>
    </citation>
    <scope>NUCLEOTIDE SEQUENCE [LARGE SCALE GENOMIC DNA]</scope>
    <source>
        <strain evidence="3 4">CGMCC 1.10822</strain>
    </source>
</reference>
<dbReference type="SUPFAM" id="SSF54523">
    <property type="entry name" value="Pili subunits"/>
    <property type="match status" value="1"/>
</dbReference>
<keyword evidence="4" id="KW-1185">Reference proteome</keyword>
<dbReference type="RefSeq" id="WP_145647210.1">
    <property type="nucleotide sequence ID" value="NZ_VLLB01000001.1"/>
</dbReference>
<gene>
    <name evidence="3" type="ORF">IP91_00517</name>
</gene>
<proteinExistence type="predicted"/>
<evidence type="ECO:0000313" key="4">
    <source>
        <dbReference type="Proteomes" id="UP000318431"/>
    </source>
</evidence>
<feature type="transmembrane region" description="Helical" evidence="2">
    <location>
        <begin position="15"/>
        <end position="37"/>
    </location>
</feature>
<name>A0A562RK80_9BURK</name>
<dbReference type="AlphaFoldDB" id="A0A562RK80"/>
<keyword evidence="2" id="KW-1133">Transmembrane helix</keyword>
<organism evidence="3 4">
    <name type="scientific">Pseudoduganella lurida</name>
    <dbReference type="NCBI Taxonomy" id="1036180"/>
    <lineage>
        <taxon>Bacteria</taxon>
        <taxon>Pseudomonadati</taxon>
        <taxon>Pseudomonadota</taxon>
        <taxon>Betaproteobacteria</taxon>
        <taxon>Burkholderiales</taxon>
        <taxon>Oxalobacteraceae</taxon>
        <taxon>Telluria group</taxon>
        <taxon>Pseudoduganella</taxon>
    </lineage>
</organism>
<evidence type="ECO:0000313" key="3">
    <source>
        <dbReference type="EMBL" id="TWI69449.1"/>
    </source>
</evidence>
<dbReference type="OrthoDB" id="5405523at2"/>
<sequence length="171" mass="18697">MAGLPSRRLARGASLFEFAVAIIIMAVLGGVLLGRVLRYQAEAERTGVNYQVAILRSALASHVMEAGIAADPQQLAAFDGINPVALLQRPPPGYRGEFDHPDDTEMAGGSWYFDRKQRILVYVFSRNETFLDVLPKKWCFRVELSRLPTNNAKPPGTPGSSFGVALHQVDG</sequence>
<evidence type="ECO:0000256" key="2">
    <source>
        <dbReference type="SAM" id="Phobius"/>
    </source>
</evidence>